<keyword evidence="5 11" id="KW-0418">Kinase</keyword>
<dbReference type="PROSITE" id="PS50011">
    <property type="entry name" value="PROTEIN_KINASE_DOM"/>
    <property type="match status" value="1"/>
</dbReference>
<dbReference type="Proteomes" id="UP000565724">
    <property type="component" value="Unassembled WGS sequence"/>
</dbReference>
<feature type="compositionally biased region" description="Low complexity" evidence="9">
    <location>
        <begin position="68"/>
        <end position="104"/>
    </location>
</feature>
<evidence type="ECO:0000256" key="2">
    <source>
        <dbReference type="ARBA" id="ARBA00022527"/>
    </source>
</evidence>
<keyword evidence="6" id="KW-0067">ATP-binding</keyword>
<dbReference type="EC" id="2.7.11.1" evidence="1"/>
<dbReference type="PANTHER" id="PTHR24363">
    <property type="entry name" value="SERINE/THREONINE PROTEIN KINASE"/>
    <property type="match status" value="1"/>
</dbReference>
<accession>A0A7Y6A0N5</accession>
<feature type="region of interest" description="Disordered" evidence="9">
    <location>
        <begin position="47"/>
        <end position="107"/>
    </location>
</feature>
<evidence type="ECO:0000256" key="3">
    <source>
        <dbReference type="ARBA" id="ARBA00022679"/>
    </source>
</evidence>
<evidence type="ECO:0000313" key="11">
    <source>
        <dbReference type="EMBL" id="NUU16294.1"/>
    </source>
</evidence>
<name>A0A7Y6A0N5_9CELL</name>
<dbReference type="GO" id="GO:0005524">
    <property type="term" value="F:ATP binding"/>
    <property type="evidence" value="ECO:0007669"/>
    <property type="project" value="UniProtKB-KW"/>
</dbReference>
<feature type="compositionally biased region" description="Low complexity" evidence="9">
    <location>
        <begin position="47"/>
        <end position="59"/>
    </location>
</feature>
<dbReference type="Gene3D" id="1.10.510.10">
    <property type="entry name" value="Transferase(Phosphotransferase) domain 1"/>
    <property type="match status" value="1"/>
</dbReference>
<evidence type="ECO:0000313" key="12">
    <source>
        <dbReference type="Proteomes" id="UP000565724"/>
    </source>
</evidence>
<dbReference type="Gene3D" id="1.25.40.10">
    <property type="entry name" value="Tetratricopeptide repeat domain"/>
    <property type="match status" value="1"/>
</dbReference>
<evidence type="ECO:0000256" key="8">
    <source>
        <dbReference type="ARBA" id="ARBA00048679"/>
    </source>
</evidence>
<dbReference type="AlphaFoldDB" id="A0A7Y6A0N5"/>
<dbReference type="FunFam" id="1.10.510.10:FF:000306">
    <property type="entry name" value="Serine/threonine protein kinase"/>
    <property type="match status" value="1"/>
</dbReference>
<dbReference type="CDD" id="cd14014">
    <property type="entry name" value="STKc_PknB_like"/>
    <property type="match status" value="1"/>
</dbReference>
<gene>
    <name evidence="11" type="ORF">HP550_03395</name>
</gene>
<evidence type="ECO:0000256" key="4">
    <source>
        <dbReference type="ARBA" id="ARBA00022741"/>
    </source>
</evidence>
<dbReference type="Gene3D" id="3.30.200.20">
    <property type="entry name" value="Phosphorylase Kinase, domain 1"/>
    <property type="match status" value="1"/>
</dbReference>
<feature type="domain" description="Protein kinase" evidence="10">
    <location>
        <begin position="187"/>
        <end position="437"/>
    </location>
</feature>
<dbReference type="SUPFAM" id="SSF48452">
    <property type="entry name" value="TPR-like"/>
    <property type="match status" value="1"/>
</dbReference>
<keyword evidence="12" id="KW-1185">Reference proteome</keyword>
<dbReference type="GO" id="GO:0004674">
    <property type="term" value="F:protein serine/threonine kinase activity"/>
    <property type="evidence" value="ECO:0007669"/>
    <property type="project" value="UniProtKB-KW"/>
</dbReference>
<comment type="catalytic activity">
    <reaction evidence="7">
        <text>L-threonyl-[protein] + ATP = O-phospho-L-threonyl-[protein] + ADP + H(+)</text>
        <dbReference type="Rhea" id="RHEA:46608"/>
        <dbReference type="Rhea" id="RHEA-COMP:11060"/>
        <dbReference type="Rhea" id="RHEA-COMP:11605"/>
        <dbReference type="ChEBI" id="CHEBI:15378"/>
        <dbReference type="ChEBI" id="CHEBI:30013"/>
        <dbReference type="ChEBI" id="CHEBI:30616"/>
        <dbReference type="ChEBI" id="CHEBI:61977"/>
        <dbReference type="ChEBI" id="CHEBI:456216"/>
        <dbReference type="EC" id="2.7.11.1"/>
    </reaction>
</comment>
<organism evidence="11 12">
    <name type="scientific">Cellulomonas humilata</name>
    <dbReference type="NCBI Taxonomy" id="144055"/>
    <lineage>
        <taxon>Bacteria</taxon>
        <taxon>Bacillati</taxon>
        <taxon>Actinomycetota</taxon>
        <taxon>Actinomycetes</taxon>
        <taxon>Micrococcales</taxon>
        <taxon>Cellulomonadaceae</taxon>
        <taxon>Cellulomonas</taxon>
    </lineage>
</organism>
<sequence>MIACTEPGCTGTYEDGYCNVCGSPQTATAPASGTPASATSLLGTGVAQASPDRAAAAADPDAERSTRTGRTSSSRLATAALGSARTAATGGTRPTRRVGTSSTRLRGARLGAGLTTVPPAPVQDPLQAVMAVPEVPERKRFCPACGAEVGRSRDGVPGRTAGFCPKCGNHFDFTPTLNPGDVVGGQYEVVGCLAHGGLGWIYLARDRNVSGRWVVLKGLLNSGDPDAYAAAISERQFLAEVEHPLIVEIYNFAMHEGAGYTVMEFVGGRSLKQILHDRREAAGGVNTPLPVDQALAFVLEILPAFAYLHDVGLLFCDFKPDNVIQQGDAVKLIDLGGVRRIDDLDSAIFGTVGYQAPEVAEVGPSVASDIYTIGRTLATLVLDFRGNTSTYVASLPAVADTPVFQTYDSFYRLLAKACALDPSDRFATVDELRAQVLGVLREVVATDRGPGSPALHSAASVLFEAPTSDEAGHPLAWDQLPALKVDASDPAASWLAGVNVSNPDQRLAALADAPDETVEVRLRRATAAIEAGRQDVLDQTLSQILTDDPWEWRAAWLGGLAQLSTGDPVAARASFNAVYGQVPGELAPKLALATACELSGEPDIAESLYIICARSDANYTAPAAFGLARIRRARGDLPASLAALDLVTPTRSSYVDARMLRAQLLATSSGDLRALSDALASVQSVSIEPRARAALRVDVLGSALAAVLKDGPSKTVQLGAVPAREPDLRDALEGALREYAALAPTPDERIALVDRANDVRRWTTW</sequence>
<keyword evidence="4" id="KW-0547">Nucleotide-binding</keyword>
<evidence type="ECO:0000256" key="5">
    <source>
        <dbReference type="ARBA" id="ARBA00022777"/>
    </source>
</evidence>
<reference evidence="11 12" key="1">
    <citation type="submission" date="2020-05" db="EMBL/GenBank/DDBJ databases">
        <title>Genome Sequencing of Type Strains.</title>
        <authorList>
            <person name="Lemaire J.F."/>
            <person name="Inderbitzin P."/>
            <person name="Gregorio O.A."/>
            <person name="Collins S.B."/>
            <person name="Wespe N."/>
            <person name="Knight-Connoni V."/>
        </authorList>
    </citation>
    <scope>NUCLEOTIDE SEQUENCE [LARGE SCALE GENOMIC DNA]</scope>
    <source>
        <strain evidence="11 12">ATCC 25174</strain>
    </source>
</reference>
<evidence type="ECO:0000256" key="1">
    <source>
        <dbReference type="ARBA" id="ARBA00012513"/>
    </source>
</evidence>
<dbReference type="EMBL" id="JABMCI010000044">
    <property type="protein sequence ID" value="NUU16294.1"/>
    <property type="molecule type" value="Genomic_DNA"/>
</dbReference>
<dbReference type="Pfam" id="PF16918">
    <property type="entry name" value="PknG_TPR"/>
    <property type="match status" value="1"/>
</dbReference>
<dbReference type="InterPro" id="IPR011009">
    <property type="entry name" value="Kinase-like_dom_sf"/>
</dbReference>
<dbReference type="InterPro" id="IPR031634">
    <property type="entry name" value="PknG_rubred"/>
</dbReference>
<dbReference type="InterPro" id="IPR000719">
    <property type="entry name" value="Prot_kinase_dom"/>
</dbReference>
<evidence type="ECO:0000256" key="9">
    <source>
        <dbReference type="SAM" id="MobiDB-lite"/>
    </source>
</evidence>
<comment type="catalytic activity">
    <reaction evidence="8">
        <text>L-seryl-[protein] + ATP = O-phospho-L-seryl-[protein] + ADP + H(+)</text>
        <dbReference type="Rhea" id="RHEA:17989"/>
        <dbReference type="Rhea" id="RHEA-COMP:9863"/>
        <dbReference type="Rhea" id="RHEA-COMP:11604"/>
        <dbReference type="ChEBI" id="CHEBI:15378"/>
        <dbReference type="ChEBI" id="CHEBI:29999"/>
        <dbReference type="ChEBI" id="CHEBI:30616"/>
        <dbReference type="ChEBI" id="CHEBI:83421"/>
        <dbReference type="ChEBI" id="CHEBI:456216"/>
        <dbReference type="EC" id="2.7.11.1"/>
    </reaction>
</comment>
<proteinExistence type="predicted"/>
<dbReference type="SUPFAM" id="SSF56112">
    <property type="entry name" value="Protein kinase-like (PK-like)"/>
    <property type="match status" value="1"/>
</dbReference>
<evidence type="ECO:0000256" key="6">
    <source>
        <dbReference type="ARBA" id="ARBA00022840"/>
    </source>
</evidence>
<comment type="caution">
    <text evidence="11">The sequence shown here is derived from an EMBL/GenBank/DDBJ whole genome shotgun (WGS) entry which is preliminary data.</text>
</comment>
<dbReference type="InterPro" id="IPR031636">
    <property type="entry name" value="PknG_TPR"/>
</dbReference>
<dbReference type="Pfam" id="PF00069">
    <property type="entry name" value="Pkinase"/>
    <property type="match status" value="1"/>
</dbReference>
<dbReference type="InterPro" id="IPR011990">
    <property type="entry name" value="TPR-like_helical_dom_sf"/>
</dbReference>
<keyword evidence="3" id="KW-0808">Transferase</keyword>
<protein>
    <recommendedName>
        <fullName evidence="1">non-specific serine/threonine protein kinase</fullName>
        <ecNumber evidence="1">2.7.11.1</ecNumber>
    </recommendedName>
</protein>
<keyword evidence="2" id="KW-0723">Serine/threonine-protein kinase</keyword>
<evidence type="ECO:0000259" key="10">
    <source>
        <dbReference type="PROSITE" id="PS50011"/>
    </source>
</evidence>
<evidence type="ECO:0000256" key="7">
    <source>
        <dbReference type="ARBA" id="ARBA00047899"/>
    </source>
</evidence>
<dbReference type="RefSeq" id="WP_175346192.1">
    <property type="nucleotide sequence ID" value="NZ_JABMCI010000044.1"/>
</dbReference>
<dbReference type="Pfam" id="PF16919">
    <property type="entry name" value="PknG_rubred"/>
    <property type="match status" value="1"/>
</dbReference>
<dbReference type="PANTHER" id="PTHR24363:SF0">
    <property type="entry name" value="SERINE_THREONINE KINASE LIKE DOMAIN CONTAINING 1"/>
    <property type="match status" value="1"/>
</dbReference>